<feature type="domain" description="VanZ-like" evidence="2">
    <location>
        <begin position="48"/>
        <end position="180"/>
    </location>
</feature>
<proteinExistence type="predicted"/>
<dbReference type="OrthoDB" id="4822551at2"/>
<feature type="transmembrane region" description="Helical" evidence="1">
    <location>
        <begin position="105"/>
        <end position="126"/>
    </location>
</feature>
<name>A0A385YWI8_9BACL</name>
<accession>A0A385YWI8</accession>
<dbReference type="AlphaFoldDB" id="A0A385YWI8"/>
<sequence>MHIILSYLSSMGLYMLLVLPIVAIYRYIIWKKRHRQVKLLREIGIYAFLLFLIGLLSQTIFPKISYSGTTIFMSNGHHQAINTEPFRVIVETYNAIKYLNLWEPFFINFLGNILMFIPIGFFVALLSRKGEHFFVNIATGFLLSLSIELLQLPQMRSSDVDDLWLNTLGTMIGWAIIPIIPETVRERFKR</sequence>
<dbReference type="PANTHER" id="PTHR36834:SF1">
    <property type="entry name" value="INTEGRAL MEMBRANE PROTEIN"/>
    <property type="match status" value="1"/>
</dbReference>
<evidence type="ECO:0000256" key="1">
    <source>
        <dbReference type="SAM" id="Phobius"/>
    </source>
</evidence>
<organism evidence="3 4">
    <name type="scientific">Paenisporosarcina cavernae</name>
    <dbReference type="NCBI Taxonomy" id="2320858"/>
    <lineage>
        <taxon>Bacteria</taxon>
        <taxon>Bacillati</taxon>
        <taxon>Bacillota</taxon>
        <taxon>Bacilli</taxon>
        <taxon>Bacillales</taxon>
        <taxon>Caryophanaceae</taxon>
        <taxon>Paenisporosarcina</taxon>
    </lineage>
</organism>
<dbReference type="EMBL" id="CP032418">
    <property type="protein sequence ID" value="AYC30267.1"/>
    <property type="molecule type" value="Genomic_DNA"/>
</dbReference>
<dbReference type="Proteomes" id="UP000265725">
    <property type="component" value="Chromosome"/>
</dbReference>
<evidence type="ECO:0000259" key="2">
    <source>
        <dbReference type="Pfam" id="PF04892"/>
    </source>
</evidence>
<dbReference type="InterPro" id="IPR006976">
    <property type="entry name" value="VanZ-like"/>
</dbReference>
<feature type="transmembrane region" description="Helical" evidence="1">
    <location>
        <begin position="39"/>
        <end position="61"/>
    </location>
</feature>
<dbReference type="InterPro" id="IPR053150">
    <property type="entry name" value="Teicoplanin_resist-assoc"/>
</dbReference>
<dbReference type="RefSeq" id="WP_119883984.1">
    <property type="nucleotide sequence ID" value="NZ_CP032418.1"/>
</dbReference>
<keyword evidence="1" id="KW-1133">Transmembrane helix</keyword>
<feature type="transmembrane region" description="Helical" evidence="1">
    <location>
        <begin position="163"/>
        <end position="180"/>
    </location>
</feature>
<gene>
    <name evidence="3" type="ORF">D3873_10540</name>
</gene>
<dbReference type="PANTHER" id="PTHR36834">
    <property type="entry name" value="MEMBRANE PROTEIN-RELATED"/>
    <property type="match status" value="1"/>
</dbReference>
<keyword evidence="4" id="KW-1185">Reference proteome</keyword>
<evidence type="ECO:0000313" key="4">
    <source>
        <dbReference type="Proteomes" id="UP000265725"/>
    </source>
</evidence>
<feature type="transmembrane region" description="Helical" evidence="1">
    <location>
        <begin position="133"/>
        <end position="151"/>
    </location>
</feature>
<evidence type="ECO:0000313" key="3">
    <source>
        <dbReference type="EMBL" id="AYC30267.1"/>
    </source>
</evidence>
<keyword evidence="1" id="KW-0812">Transmembrane</keyword>
<feature type="transmembrane region" description="Helical" evidence="1">
    <location>
        <begin position="6"/>
        <end position="27"/>
    </location>
</feature>
<reference evidence="4" key="1">
    <citation type="submission" date="2018-09" db="EMBL/GenBank/DDBJ databases">
        <authorList>
            <person name="Zhu H."/>
        </authorList>
    </citation>
    <scope>NUCLEOTIDE SEQUENCE [LARGE SCALE GENOMIC DNA]</scope>
    <source>
        <strain evidence="4">K2R23-3</strain>
    </source>
</reference>
<dbReference type="Pfam" id="PF04892">
    <property type="entry name" value="VanZ"/>
    <property type="match status" value="1"/>
</dbReference>
<dbReference type="KEGG" id="paek:D3873_10540"/>
<protein>
    <submittedName>
        <fullName evidence="3">VanZ family protein</fullName>
    </submittedName>
</protein>
<keyword evidence="1" id="KW-0472">Membrane</keyword>